<proteinExistence type="predicted"/>
<comment type="caution">
    <text evidence="1">The sequence shown here is derived from an EMBL/GenBank/DDBJ whole genome shotgun (WGS) entry which is preliminary data.</text>
</comment>
<evidence type="ECO:0000313" key="2">
    <source>
        <dbReference type="Proteomes" id="UP001148737"/>
    </source>
</evidence>
<sequence length="168" mass="18386">MAEETGKPGPTPSEAIFFFNIVQHMKNKGDIDWDAVAVSTGFKNAGVAKVRPSSSPSTPPATTSLTSTPQLKVRFGQIKRKYGLDGESPAKSPAKKNGRADVPSTPTKEAEEEDPDDDEEEETAKLIKEEIEPPFPFGAQKDEAGEDDDDWAEVKNEHPKDEDGFTYF</sequence>
<protein>
    <submittedName>
        <fullName evidence="1">Uncharacterized protein</fullName>
    </submittedName>
</protein>
<evidence type="ECO:0000313" key="1">
    <source>
        <dbReference type="EMBL" id="KAJ3493599.1"/>
    </source>
</evidence>
<gene>
    <name evidence="1" type="ORF">NLG97_g4629</name>
</gene>
<keyword evidence="2" id="KW-1185">Reference proteome</keyword>
<dbReference type="EMBL" id="JANAKD010000470">
    <property type="protein sequence ID" value="KAJ3493599.1"/>
    <property type="molecule type" value="Genomic_DNA"/>
</dbReference>
<dbReference type="Proteomes" id="UP001148737">
    <property type="component" value="Unassembled WGS sequence"/>
</dbReference>
<accession>A0ACC1QUR3</accession>
<name>A0ACC1QUR3_9HYPO</name>
<reference evidence="1" key="1">
    <citation type="submission" date="2022-07" db="EMBL/GenBank/DDBJ databases">
        <title>Genome Sequence of Lecanicillium saksenae.</title>
        <authorList>
            <person name="Buettner E."/>
        </authorList>
    </citation>
    <scope>NUCLEOTIDE SEQUENCE</scope>
    <source>
        <strain evidence="1">VT-O1</strain>
    </source>
</reference>
<organism evidence="1 2">
    <name type="scientific">Lecanicillium saksenae</name>
    <dbReference type="NCBI Taxonomy" id="468837"/>
    <lineage>
        <taxon>Eukaryota</taxon>
        <taxon>Fungi</taxon>
        <taxon>Dikarya</taxon>
        <taxon>Ascomycota</taxon>
        <taxon>Pezizomycotina</taxon>
        <taxon>Sordariomycetes</taxon>
        <taxon>Hypocreomycetidae</taxon>
        <taxon>Hypocreales</taxon>
        <taxon>Cordycipitaceae</taxon>
        <taxon>Lecanicillium</taxon>
    </lineage>
</organism>